<dbReference type="EMBL" id="NUTL01000204">
    <property type="protein sequence ID" value="PHE85586.1"/>
    <property type="molecule type" value="Genomic_DNA"/>
</dbReference>
<feature type="transmembrane region" description="Helical" evidence="1">
    <location>
        <begin position="75"/>
        <end position="100"/>
    </location>
</feature>
<dbReference type="RefSeq" id="WP_098101901.1">
    <property type="nucleotide sequence ID" value="NZ_JARMBS010000158.1"/>
</dbReference>
<reference evidence="2" key="2">
    <citation type="submission" date="2019-07" db="EMBL/GenBank/DDBJ databases">
        <title>Phylogenomic Reclassification of ATCC Bacillus Strains and Various Taxa within the Genus Bacillus.</title>
        <authorList>
            <person name="Riojas M.A."/>
            <person name="Frank A.M."/>
            <person name="Fenn S.L."/>
            <person name="King S.P."/>
            <person name="Brower S.M."/>
            <person name="Hazbon M.H."/>
        </authorList>
    </citation>
    <scope>NUCLEOTIDE SEQUENCE</scope>
    <source>
        <strain evidence="2">NR-12239</strain>
    </source>
</reference>
<evidence type="ECO:0000313" key="4">
    <source>
        <dbReference type="Proteomes" id="UP000221918"/>
    </source>
</evidence>
<keyword evidence="1" id="KW-0812">Transmembrane</keyword>
<sequence>MRNKTREKLMTYAVLCLLGVVYFSFDSGIKLGLQYGVGFIIFAIVFELIGRLIFKKKDKSSAYPLPETDERIEKLMLKISAQIFALALFIAFVVLFAMYFMNNDAVIKVEYVLGYVFLVLFIGVGFSSKIAKKMDQ</sequence>
<evidence type="ECO:0000313" key="5">
    <source>
        <dbReference type="Proteomes" id="UP001248134"/>
    </source>
</evidence>
<proteinExistence type="predicted"/>
<evidence type="ECO:0000313" key="3">
    <source>
        <dbReference type="EMBL" id="PHE85586.1"/>
    </source>
</evidence>
<name>A0AAJ1Z3B8_9BACI</name>
<evidence type="ECO:0000313" key="2">
    <source>
        <dbReference type="EMBL" id="MDR4329175.1"/>
    </source>
</evidence>
<dbReference type="EMBL" id="VLYX01000051">
    <property type="protein sequence ID" value="MDR4329175.1"/>
    <property type="molecule type" value="Genomic_DNA"/>
</dbReference>
<feature type="transmembrane region" description="Helical" evidence="1">
    <location>
        <begin position="31"/>
        <end position="54"/>
    </location>
</feature>
<gene>
    <name evidence="3" type="ORF">COF81_29135</name>
    <name evidence="2" type="ORF">FOS08_25870</name>
</gene>
<feature type="transmembrane region" description="Helical" evidence="1">
    <location>
        <begin position="9"/>
        <end position="25"/>
    </location>
</feature>
<keyword evidence="1" id="KW-1133">Transmembrane helix</keyword>
<feature type="transmembrane region" description="Helical" evidence="1">
    <location>
        <begin position="112"/>
        <end position="131"/>
    </location>
</feature>
<evidence type="ECO:0000256" key="1">
    <source>
        <dbReference type="SAM" id="Phobius"/>
    </source>
</evidence>
<protein>
    <submittedName>
        <fullName evidence="2">Uncharacterized protein</fullName>
    </submittedName>
</protein>
<dbReference type="AlphaFoldDB" id="A0AAJ1Z3B8"/>
<dbReference type="Proteomes" id="UP000221918">
    <property type="component" value="Unassembled WGS sequence"/>
</dbReference>
<reference evidence="3 4" key="1">
    <citation type="submission" date="2017-09" db="EMBL/GenBank/DDBJ databases">
        <title>Large-scale bioinformatics analysis of Bacillus genomes uncovers conserved roles of natural products in bacterial physiology.</title>
        <authorList>
            <consortium name="Agbiome Team Llc"/>
            <person name="Bleich R.M."/>
            <person name="Grubbs K.J."/>
            <person name="Santa Maria K.C."/>
            <person name="Allen S.E."/>
            <person name="Farag S."/>
            <person name="Shank E.A."/>
            <person name="Bowers A."/>
        </authorList>
    </citation>
    <scope>NUCLEOTIDE SEQUENCE [LARGE SCALE GENOMIC DNA]</scope>
    <source>
        <strain evidence="3 4">AFS037265</strain>
    </source>
</reference>
<dbReference type="Proteomes" id="UP001248134">
    <property type="component" value="Unassembled WGS sequence"/>
</dbReference>
<comment type="caution">
    <text evidence="2">The sequence shown here is derived from an EMBL/GenBank/DDBJ whole genome shotgun (WGS) entry which is preliminary data.</text>
</comment>
<keyword evidence="1" id="KW-0472">Membrane</keyword>
<organism evidence="2 5">
    <name type="scientific">Bacillus pseudomycoides</name>
    <dbReference type="NCBI Taxonomy" id="64104"/>
    <lineage>
        <taxon>Bacteria</taxon>
        <taxon>Bacillati</taxon>
        <taxon>Bacillota</taxon>
        <taxon>Bacilli</taxon>
        <taxon>Bacillales</taxon>
        <taxon>Bacillaceae</taxon>
        <taxon>Bacillus</taxon>
        <taxon>Bacillus cereus group</taxon>
    </lineage>
</organism>
<accession>A0AAJ1Z3B8</accession>